<dbReference type="GO" id="GO:0032259">
    <property type="term" value="P:methylation"/>
    <property type="evidence" value="ECO:0007669"/>
    <property type="project" value="UniProtKB-KW"/>
</dbReference>
<evidence type="ECO:0000259" key="1">
    <source>
        <dbReference type="Pfam" id="PF13847"/>
    </source>
</evidence>
<evidence type="ECO:0000313" key="3">
    <source>
        <dbReference type="Proteomes" id="UP000199103"/>
    </source>
</evidence>
<keyword evidence="2" id="KW-0489">Methyltransferase</keyword>
<dbReference type="EMBL" id="LT629772">
    <property type="protein sequence ID" value="SDT25268.1"/>
    <property type="molecule type" value="Genomic_DNA"/>
</dbReference>
<dbReference type="SUPFAM" id="SSF53335">
    <property type="entry name" value="S-adenosyl-L-methionine-dependent methyltransferases"/>
    <property type="match status" value="1"/>
</dbReference>
<evidence type="ECO:0000313" key="2">
    <source>
        <dbReference type="EMBL" id="SDT25268.1"/>
    </source>
</evidence>
<keyword evidence="2" id="KW-0808">Transferase</keyword>
<accession>A0A1H1YUZ4</accession>
<dbReference type="Proteomes" id="UP000199103">
    <property type="component" value="Chromosome I"/>
</dbReference>
<dbReference type="AlphaFoldDB" id="A0A1H1YUZ4"/>
<dbReference type="CDD" id="cd02440">
    <property type="entry name" value="AdoMet_MTases"/>
    <property type="match status" value="1"/>
</dbReference>
<dbReference type="STRING" id="630515.SAMN04489812_4800"/>
<protein>
    <submittedName>
        <fullName evidence="2">Methyltransferase domain-containing protein</fullName>
    </submittedName>
</protein>
<reference evidence="2 3" key="1">
    <citation type="submission" date="2016-10" db="EMBL/GenBank/DDBJ databases">
        <authorList>
            <person name="de Groot N.N."/>
        </authorList>
    </citation>
    <scope>NUCLEOTIDE SEQUENCE [LARGE SCALE GENOMIC DNA]</scope>
    <source>
        <strain evidence="2 3">DSM 21800</strain>
    </source>
</reference>
<name>A0A1H1YUZ4_9ACTN</name>
<dbReference type="GO" id="GO:0008168">
    <property type="term" value="F:methyltransferase activity"/>
    <property type="evidence" value="ECO:0007669"/>
    <property type="project" value="UniProtKB-KW"/>
</dbReference>
<organism evidence="2 3">
    <name type="scientific">Microlunatus soli</name>
    <dbReference type="NCBI Taxonomy" id="630515"/>
    <lineage>
        <taxon>Bacteria</taxon>
        <taxon>Bacillati</taxon>
        <taxon>Actinomycetota</taxon>
        <taxon>Actinomycetes</taxon>
        <taxon>Propionibacteriales</taxon>
        <taxon>Propionibacteriaceae</taxon>
        <taxon>Microlunatus</taxon>
    </lineage>
</organism>
<feature type="domain" description="Methyltransferase" evidence="1">
    <location>
        <begin position="61"/>
        <end position="162"/>
    </location>
</feature>
<dbReference type="Pfam" id="PF13847">
    <property type="entry name" value="Methyltransf_31"/>
    <property type="match status" value="1"/>
</dbReference>
<dbReference type="Gene3D" id="3.40.50.150">
    <property type="entry name" value="Vaccinia Virus protein VP39"/>
    <property type="match status" value="1"/>
</dbReference>
<gene>
    <name evidence="2" type="ORF">SAMN04489812_4800</name>
</gene>
<dbReference type="InterPro" id="IPR029063">
    <property type="entry name" value="SAM-dependent_MTases_sf"/>
</dbReference>
<sequence>MTVDNTDPSRDLIADFYERHPYPPPVGLDRVRLPGAPERRARHHLIWPNRSPRDSFPDGRCRTLIAGCGTTQAARHAMVNPEAEVVGIDVSSASLGKTRDLIRQHGIDNLTLHQLPIERVSELDQQFDRIISTGVLHCLADPTTGLRALHSVLAPGGAVTIMLYARYGRAGVYMMQEYCRRLGLSGSVDDLAELAKVVTALDPSHPLRHLMQNSWDFDDPDALADVLLNPRDRPYTVTETLTFLSDGGFRFGRWQRQAPYLPDCGAVASTPHAARIAALPRDEQFAAVELFRGTIASHTAIAYAANDDTVSQPDLDDDAVSEWRPLIAPTTRIATAGDSTRAGRPGAVLRNAAHAESDLALPVTDAEFAVVRRIDGTATVGDLVGDNVDLIRRLFRHDLIVLDTTPAT</sequence>
<keyword evidence="3" id="KW-1185">Reference proteome</keyword>
<proteinExistence type="predicted"/>
<dbReference type="InterPro" id="IPR025714">
    <property type="entry name" value="Methyltranfer_dom"/>
</dbReference>